<sequence>MSFGWSAGDIMAGIGLVKEMIKSLDDTRGSSKKYQQTSSFLKDLAIALDRIKSATDSTFTGQAKQETSEIIDKMKEPVGELLGMINKYHDALGTDTKQSRYQTFGRKLQWRFVESEEMEKSQAAIERKVEILKLYLQIGEMEKQKIFHAMTQTMLEDLQRTNAQKSDLQALSLSLANIEQRMASASIGTQPALENQNRNTESLTKSDTKTDIKLYLQAMDNSRYFKSLPNPELLTQDWRPDLRLYQGLDTWWKYDVNTFLWIKELKGLKISRSANGVRSAAFRQRLPMVYSNFSAHLNDQQVEPKMSQSLVDMLYSMIYQLTKNLYQAKSTADWNLTVARFEQLDGTPDSISDALSLIQDLINLSHSKQMMILVGFEVLDDKDDSVLRKHLSALLEILRAPEGSGPGVLKTLVFSSGSGPSLLEETLRRDEKLNLSTRSQRGSFDPIVFTVSRD</sequence>
<dbReference type="Proteomes" id="UP001629113">
    <property type="component" value="Unassembled WGS sequence"/>
</dbReference>
<dbReference type="PANTHER" id="PTHR38886:SF1">
    <property type="entry name" value="NACHT-NTPASE AND P-LOOP NTPASES N-TERMINAL DOMAIN-CONTAINING PROTEIN"/>
    <property type="match status" value="1"/>
</dbReference>
<dbReference type="PANTHER" id="PTHR38886">
    <property type="entry name" value="SESA DOMAIN-CONTAINING PROTEIN"/>
    <property type="match status" value="1"/>
</dbReference>
<keyword evidence="2" id="KW-1185">Reference proteome</keyword>
<comment type="caution">
    <text evidence="1">The sequence shown here is derived from an EMBL/GenBank/DDBJ whole genome shotgun (WGS) entry which is preliminary data.</text>
</comment>
<proteinExistence type="predicted"/>
<evidence type="ECO:0008006" key="3">
    <source>
        <dbReference type="Google" id="ProtNLM"/>
    </source>
</evidence>
<gene>
    <name evidence="1" type="ORF">PVAG01_00851</name>
</gene>
<accession>A0ABR4PW08</accession>
<organism evidence="1 2">
    <name type="scientific">Phlyctema vagabunda</name>
    <dbReference type="NCBI Taxonomy" id="108571"/>
    <lineage>
        <taxon>Eukaryota</taxon>
        <taxon>Fungi</taxon>
        <taxon>Dikarya</taxon>
        <taxon>Ascomycota</taxon>
        <taxon>Pezizomycotina</taxon>
        <taxon>Leotiomycetes</taxon>
        <taxon>Helotiales</taxon>
        <taxon>Dermateaceae</taxon>
        <taxon>Phlyctema</taxon>
    </lineage>
</organism>
<evidence type="ECO:0000313" key="2">
    <source>
        <dbReference type="Proteomes" id="UP001629113"/>
    </source>
</evidence>
<protein>
    <recommendedName>
        <fullName evidence="3">Fungal N-terminal domain-containing protein</fullName>
    </recommendedName>
</protein>
<reference evidence="1 2" key="1">
    <citation type="submission" date="2024-06" db="EMBL/GenBank/DDBJ databases">
        <title>Complete genome of Phlyctema vagabunda strain 19-DSS-EL-015.</title>
        <authorList>
            <person name="Fiorenzani C."/>
        </authorList>
    </citation>
    <scope>NUCLEOTIDE SEQUENCE [LARGE SCALE GENOMIC DNA]</scope>
    <source>
        <strain evidence="1 2">19-DSS-EL-015</strain>
    </source>
</reference>
<dbReference type="EMBL" id="JBFCZG010000001">
    <property type="protein sequence ID" value="KAL3427342.1"/>
    <property type="molecule type" value="Genomic_DNA"/>
</dbReference>
<evidence type="ECO:0000313" key="1">
    <source>
        <dbReference type="EMBL" id="KAL3427342.1"/>
    </source>
</evidence>
<name>A0ABR4PW08_9HELO</name>